<evidence type="ECO:0000256" key="8">
    <source>
        <dbReference type="ARBA" id="ARBA00023065"/>
    </source>
</evidence>
<evidence type="ECO:0000256" key="7">
    <source>
        <dbReference type="ARBA" id="ARBA00023018"/>
    </source>
</evidence>
<evidence type="ECO:0000256" key="1">
    <source>
        <dbReference type="ARBA" id="ARBA00000309"/>
    </source>
</evidence>
<dbReference type="InterPro" id="IPR006029">
    <property type="entry name" value="Neurotrans-gated_channel_TM"/>
</dbReference>
<dbReference type="InterPro" id="IPR036719">
    <property type="entry name" value="Neuro-gated_channel_TM_sf"/>
</dbReference>
<feature type="transmembrane region" description="Helical" evidence="26">
    <location>
        <begin position="225"/>
        <end position="250"/>
    </location>
</feature>
<dbReference type="SUPFAM" id="SSF90112">
    <property type="entry name" value="Neurotransmitter-gated ion-channel transmembrane pore"/>
    <property type="match status" value="1"/>
</dbReference>
<evidence type="ECO:0000256" key="21">
    <source>
        <dbReference type="ARBA" id="ARBA00036754"/>
    </source>
</evidence>
<evidence type="ECO:0000256" key="10">
    <source>
        <dbReference type="ARBA" id="ARBA00023157"/>
    </source>
</evidence>
<dbReference type="AlphaFoldDB" id="A0A3B4ZP66"/>
<dbReference type="PRINTS" id="PR00254">
    <property type="entry name" value="NICOTINICR"/>
</dbReference>
<name>A0A3B4ZP66_9TELE</name>
<feature type="compositionally biased region" description="Polar residues" evidence="27">
    <location>
        <begin position="361"/>
        <end position="376"/>
    </location>
</feature>
<evidence type="ECO:0000256" key="12">
    <source>
        <dbReference type="ARBA" id="ARBA00023180"/>
    </source>
</evidence>
<feature type="transmembrane region" description="Helical" evidence="26">
    <location>
        <begin position="286"/>
        <end position="309"/>
    </location>
</feature>
<evidence type="ECO:0000256" key="11">
    <source>
        <dbReference type="ARBA" id="ARBA00023170"/>
    </source>
</evidence>
<evidence type="ECO:0000256" key="27">
    <source>
        <dbReference type="SAM" id="MobiDB-lite"/>
    </source>
</evidence>
<feature type="domain" description="Neurotransmitter-gated ion-channel transmembrane" evidence="29">
    <location>
        <begin position="231"/>
        <end position="482"/>
    </location>
</feature>
<feature type="transmembrane region" description="Helical" evidence="26">
    <location>
        <begin position="466"/>
        <end position="486"/>
    </location>
</feature>
<dbReference type="CDD" id="cd19051">
    <property type="entry name" value="LGIC_TM_cation"/>
    <property type="match status" value="1"/>
</dbReference>
<keyword evidence="10" id="KW-1015">Disulfide bond</keyword>
<keyword evidence="6 26" id="KW-1133">Transmembrane helix</keyword>
<feature type="transmembrane region" description="Helical" evidence="26">
    <location>
        <begin position="256"/>
        <end position="274"/>
    </location>
</feature>
<evidence type="ECO:0000256" key="5">
    <source>
        <dbReference type="ARBA" id="ARBA00022729"/>
    </source>
</evidence>
<evidence type="ECO:0000256" key="2">
    <source>
        <dbReference type="ARBA" id="ARBA00022448"/>
    </source>
</evidence>
<comment type="catalytic activity">
    <reaction evidence="18">
        <text>K(+)(in) = K(+)(out)</text>
        <dbReference type="Rhea" id="RHEA:29463"/>
        <dbReference type="ChEBI" id="CHEBI:29103"/>
    </reaction>
</comment>
<dbReference type="InterPro" id="IPR006201">
    <property type="entry name" value="Neur_channel"/>
</dbReference>
<keyword evidence="13" id="KW-0628">Postsynaptic cell membrane</keyword>
<dbReference type="GeneTree" id="ENSGT00940000164921"/>
<evidence type="ECO:0000256" key="14">
    <source>
        <dbReference type="ARBA" id="ARBA00023286"/>
    </source>
</evidence>
<evidence type="ECO:0000256" key="23">
    <source>
        <dbReference type="ARBA" id="ARBA00037939"/>
    </source>
</evidence>
<dbReference type="PRINTS" id="PR00252">
    <property type="entry name" value="NRIONCHANNEL"/>
</dbReference>
<keyword evidence="3" id="KW-1003">Cell membrane</keyword>
<comment type="catalytic activity">
    <reaction evidence="1">
        <text>NH4(+)(in) = NH4(+)(out)</text>
        <dbReference type="Rhea" id="RHEA:28747"/>
        <dbReference type="ChEBI" id="CHEBI:28938"/>
    </reaction>
</comment>
<dbReference type="Pfam" id="PF02932">
    <property type="entry name" value="Neur_chan_memb"/>
    <property type="match status" value="1"/>
</dbReference>
<dbReference type="Gene3D" id="1.20.58.390">
    <property type="entry name" value="Neurotransmitter-gated ion-channel transmembrane domain"/>
    <property type="match status" value="2"/>
</dbReference>
<organism evidence="30">
    <name type="scientific">Stegastes partitus</name>
    <name type="common">bicolor damselfish</name>
    <dbReference type="NCBI Taxonomy" id="144197"/>
    <lineage>
        <taxon>Eukaryota</taxon>
        <taxon>Metazoa</taxon>
        <taxon>Chordata</taxon>
        <taxon>Craniata</taxon>
        <taxon>Vertebrata</taxon>
        <taxon>Euteleostomi</taxon>
        <taxon>Actinopterygii</taxon>
        <taxon>Neopterygii</taxon>
        <taxon>Teleostei</taxon>
        <taxon>Neoteleostei</taxon>
        <taxon>Acanthomorphata</taxon>
        <taxon>Ovalentaria</taxon>
        <taxon>Pomacentridae</taxon>
        <taxon>Stegastes</taxon>
    </lineage>
</organism>
<dbReference type="STRING" id="144197.ENSSPAP00000003522"/>
<evidence type="ECO:0000313" key="30">
    <source>
        <dbReference type="Ensembl" id="ENSSPAP00000003522.1"/>
    </source>
</evidence>
<evidence type="ECO:0000256" key="26">
    <source>
        <dbReference type="RuleBase" id="RU000687"/>
    </source>
</evidence>
<evidence type="ECO:0000256" key="18">
    <source>
        <dbReference type="ARBA" id="ARBA00034430"/>
    </source>
</evidence>
<keyword evidence="8 26" id="KW-0406">Ion transport</keyword>
<evidence type="ECO:0000256" key="22">
    <source>
        <dbReference type="ARBA" id="ARBA00036811"/>
    </source>
</evidence>
<dbReference type="GO" id="GO:0045211">
    <property type="term" value="C:postsynaptic membrane"/>
    <property type="evidence" value="ECO:0007669"/>
    <property type="project" value="UniProtKB-SubCell"/>
</dbReference>
<evidence type="ECO:0000256" key="20">
    <source>
        <dbReference type="ARBA" id="ARBA00036634"/>
    </source>
</evidence>
<evidence type="ECO:0000256" key="3">
    <source>
        <dbReference type="ARBA" id="ARBA00022475"/>
    </source>
</evidence>
<dbReference type="InterPro" id="IPR018000">
    <property type="entry name" value="Neurotransmitter_ion_chnl_CS"/>
</dbReference>
<reference evidence="30" key="1">
    <citation type="submission" date="2023-09" db="UniProtKB">
        <authorList>
            <consortium name="Ensembl"/>
        </authorList>
    </citation>
    <scope>IDENTIFICATION</scope>
</reference>
<keyword evidence="9 26" id="KW-0472">Membrane</keyword>
<dbReference type="FunFam" id="1.20.58.390:FF:000011">
    <property type="entry name" value="neuronal acetylcholine receptor subunit alpha-7"/>
    <property type="match status" value="1"/>
</dbReference>
<keyword evidence="14" id="KW-1071">Ligand-gated ion channel</keyword>
<sequence length="498" mass="55503">SPCSPYVSSACLVSLQGPHQRNLLKNLLKDYNRMERPVGNDSHPLTVVFSLSLIQIMDVDEKNQVLTSNMWLRMSWFDHYLQWNQSEHPGVKNLRFTTDQVWTPDILLYNSADDDFDSTFKTNILVNSSGYAEYLPPGIFMSTCNVDVRWFPFDIQKCELKFGSWTYDGWLLDLQMNDADITGYMPNGEWDLIGVPGARSEVFYDCCKEPYPDVTFVVTIRRRTLYYALNLLIPCVLLSSMTLLIFVLPADSGEKISLGITVLLSLTVFMLLVAEIMPATSDSVPLIGQYFASIMIIVGMSVIATVVVLQYHHHDPNGGNMPKWVQLVLLQWVAWFLRMKRPGENDDPERPPCAPHLRRCSSGSQSGSIPNPQDPTANNNGNLLYMGFQSMDDPSMLSEAVTVSSGGGFGGGPGGLGACSTSGLGDPQLQAILEEVRYMADRFREQDEAESVADQWKFAGAVIDRLCLVAFSVFNIICTISILMSAPNFVEAISKDFV</sequence>
<dbReference type="NCBIfam" id="TIGR00860">
    <property type="entry name" value="LIC"/>
    <property type="match status" value="1"/>
</dbReference>
<feature type="domain" description="Neurotransmitter-gated ion-channel ligand-binding" evidence="28">
    <location>
        <begin position="21"/>
        <end position="224"/>
    </location>
</feature>
<keyword evidence="12" id="KW-0325">Glycoprotein</keyword>
<comment type="catalytic activity">
    <reaction evidence="19">
        <text>Na(+)(in) = Na(+)(out)</text>
        <dbReference type="Rhea" id="RHEA:34963"/>
        <dbReference type="ChEBI" id="CHEBI:29101"/>
    </reaction>
</comment>
<dbReference type="FunFam" id="1.20.58.390:FF:000007">
    <property type="entry name" value="Neuronal acetylcholine receptor subunit alpha-7"/>
    <property type="match status" value="1"/>
</dbReference>
<dbReference type="GO" id="GO:0004888">
    <property type="term" value="F:transmembrane signaling receptor activity"/>
    <property type="evidence" value="ECO:0007669"/>
    <property type="project" value="InterPro"/>
</dbReference>
<feature type="region of interest" description="Disordered" evidence="27">
    <location>
        <begin position="343"/>
        <end position="376"/>
    </location>
</feature>
<dbReference type="GO" id="GO:0022848">
    <property type="term" value="F:acetylcholine-gated monoatomic cation-selective channel activity"/>
    <property type="evidence" value="ECO:0007669"/>
    <property type="project" value="InterPro"/>
</dbReference>
<dbReference type="FunFam" id="2.70.170.10:FF:000009">
    <property type="entry name" value="Neuronal acetylcholine receptor subunit alpha-7"/>
    <property type="match status" value="1"/>
</dbReference>
<evidence type="ECO:0000256" key="25">
    <source>
        <dbReference type="ARBA" id="ARBA00081631"/>
    </source>
</evidence>
<comment type="catalytic activity">
    <reaction evidence="17">
        <text>L-arginine(in) = L-arginine(out)</text>
        <dbReference type="Rhea" id="RHEA:32143"/>
        <dbReference type="ChEBI" id="CHEBI:32682"/>
    </reaction>
</comment>
<comment type="catalytic activity">
    <reaction evidence="20">
        <text>Ca(2+)(in) = Ca(2+)(out)</text>
        <dbReference type="Rhea" id="RHEA:29671"/>
        <dbReference type="ChEBI" id="CHEBI:29108"/>
    </reaction>
</comment>
<evidence type="ECO:0000256" key="17">
    <source>
        <dbReference type="ARBA" id="ARBA00034423"/>
    </source>
</evidence>
<dbReference type="SUPFAM" id="SSF63712">
    <property type="entry name" value="Nicotinic receptor ligand binding domain-like"/>
    <property type="match status" value="1"/>
</dbReference>
<keyword evidence="5" id="KW-0732">Signal</keyword>
<evidence type="ECO:0000259" key="29">
    <source>
        <dbReference type="Pfam" id="PF02932"/>
    </source>
</evidence>
<comment type="similarity">
    <text evidence="23">Belongs to the ligand-gated ion channel (TC 1.A.9) family. Acetylcholine receptor (TC 1.A.9.1) subfamily. Alpha-7/CHRNA7 sub-subfamily.</text>
</comment>
<dbReference type="InterPro" id="IPR006202">
    <property type="entry name" value="Neur_chan_lig-bd"/>
</dbReference>
<evidence type="ECO:0000256" key="9">
    <source>
        <dbReference type="ARBA" id="ARBA00023136"/>
    </source>
</evidence>
<accession>A0A3B4ZP66</accession>
<proteinExistence type="inferred from homology"/>
<dbReference type="InterPro" id="IPR036734">
    <property type="entry name" value="Neur_chan_lig-bd_sf"/>
</dbReference>
<keyword evidence="4 26" id="KW-0812">Transmembrane</keyword>
<dbReference type="PANTHER" id="PTHR18945">
    <property type="entry name" value="NEUROTRANSMITTER GATED ION CHANNEL"/>
    <property type="match status" value="1"/>
</dbReference>
<dbReference type="Ensembl" id="ENSSPAT00000003588.1">
    <property type="protein sequence ID" value="ENSSPAP00000003522.1"/>
    <property type="gene ID" value="ENSSPAG00000002685.1"/>
</dbReference>
<evidence type="ECO:0000256" key="4">
    <source>
        <dbReference type="ARBA" id="ARBA00022692"/>
    </source>
</evidence>
<keyword evidence="7" id="KW-0770">Synapse</keyword>
<comment type="catalytic activity">
    <reaction evidence="21">
        <text>guanidine(out) = guanidine(in)</text>
        <dbReference type="Rhea" id="RHEA:73883"/>
        <dbReference type="ChEBI" id="CHEBI:30087"/>
    </reaction>
</comment>
<comment type="catalytic activity">
    <reaction evidence="22">
        <text>choline(out) = choline(in)</text>
        <dbReference type="Rhea" id="RHEA:32751"/>
        <dbReference type="ChEBI" id="CHEBI:15354"/>
    </reaction>
</comment>
<dbReference type="InterPro" id="IPR038050">
    <property type="entry name" value="Neuro_actylchol_rec"/>
</dbReference>
<evidence type="ECO:0000256" key="24">
    <source>
        <dbReference type="ARBA" id="ARBA00040003"/>
    </source>
</evidence>
<evidence type="ECO:0000256" key="19">
    <source>
        <dbReference type="ARBA" id="ARBA00036239"/>
    </source>
</evidence>
<keyword evidence="2 26" id="KW-0813">Transport</keyword>
<evidence type="ECO:0000256" key="6">
    <source>
        <dbReference type="ARBA" id="ARBA00022989"/>
    </source>
</evidence>
<dbReference type="Gene3D" id="2.70.170.10">
    <property type="entry name" value="Neurotransmitter-gated ion-channel ligand-binding domain"/>
    <property type="match status" value="1"/>
</dbReference>
<protein>
    <recommendedName>
        <fullName evidence="24">Neuronal acetylcholine receptor subunit alpha-7</fullName>
    </recommendedName>
    <alternativeName>
        <fullName evidence="25">Nicotinic acetylcholine receptor subunit alpha-7</fullName>
    </alternativeName>
</protein>
<evidence type="ECO:0000256" key="16">
    <source>
        <dbReference type="ARBA" id="ARBA00034104"/>
    </source>
</evidence>
<dbReference type="Pfam" id="PF02931">
    <property type="entry name" value="Neur_chan_LBD"/>
    <property type="match status" value="1"/>
</dbReference>
<keyword evidence="15 26" id="KW-0407">Ion channel</keyword>
<dbReference type="PROSITE" id="PS00236">
    <property type="entry name" value="NEUROTR_ION_CHANNEL"/>
    <property type="match status" value="1"/>
</dbReference>
<dbReference type="InterPro" id="IPR002394">
    <property type="entry name" value="Nicotinic_acetylcholine_rcpt"/>
</dbReference>
<evidence type="ECO:0000256" key="13">
    <source>
        <dbReference type="ARBA" id="ARBA00023257"/>
    </source>
</evidence>
<evidence type="ECO:0000256" key="15">
    <source>
        <dbReference type="ARBA" id="ARBA00023303"/>
    </source>
</evidence>
<keyword evidence="11" id="KW-0675">Receptor</keyword>
<evidence type="ECO:0000259" key="28">
    <source>
        <dbReference type="Pfam" id="PF02931"/>
    </source>
</evidence>
<comment type="subcellular location">
    <subcellularLocation>
        <location evidence="16">Postsynaptic cell membrane</location>
        <topology evidence="16">Multi-pass membrane protein</topology>
    </subcellularLocation>
</comment>